<organism evidence="3 4">
    <name type="scientific">Endozoicomonas gorgoniicola</name>
    <dbReference type="NCBI Taxonomy" id="1234144"/>
    <lineage>
        <taxon>Bacteria</taxon>
        <taxon>Pseudomonadati</taxon>
        <taxon>Pseudomonadota</taxon>
        <taxon>Gammaproteobacteria</taxon>
        <taxon>Oceanospirillales</taxon>
        <taxon>Endozoicomonadaceae</taxon>
        <taxon>Endozoicomonas</taxon>
    </lineage>
</organism>
<sequence length="205" mass="23448">MFPIASRYGIAIVFESICPDSAEDSKFRQCRNSLSPLLSNVLLDDLDKELEYRGHCFARYCDDFVILVGSQRAGERVMESITRYLERRLKLRINPTKSKVVKATEAEFLSFTFTGKRIRWSEKSLNRFRAENPETHWPKLGSIDGISLEEAGRIYSGLDGLFQNNRILQSHTTTGSMDTSADSLLFYQAMAKAENPLQEFNQVRC</sequence>
<dbReference type="SUPFAM" id="SSF56672">
    <property type="entry name" value="DNA/RNA polymerases"/>
    <property type="match status" value="1"/>
</dbReference>
<evidence type="ECO:0000313" key="3">
    <source>
        <dbReference type="EMBL" id="MCW7552746.1"/>
    </source>
</evidence>
<dbReference type="PROSITE" id="PS50878">
    <property type="entry name" value="RT_POL"/>
    <property type="match status" value="1"/>
</dbReference>
<feature type="domain" description="Reverse transcriptase" evidence="2">
    <location>
        <begin position="1"/>
        <end position="113"/>
    </location>
</feature>
<dbReference type="PANTHER" id="PTHR34047">
    <property type="entry name" value="NUCLEAR INTRON MATURASE 1, MITOCHONDRIAL-RELATED"/>
    <property type="match status" value="1"/>
</dbReference>
<gene>
    <name evidence="3" type="ORF">NX722_08845</name>
</gene>
<keyword evidence="3" id="KW-0548">Nucleotidyltransferase</keyword>
<keyword evidence="3" id="KW-0695">RNA-directed DNA polymerase</keyword>
<comment type="similarity">
    <text evidence="1">Belongs to the bacterial reverse transcriptase family.</text>
</comment>
<name>A0ABT3MTN5_9GAMM</name>
<dbReference type="Pfam" id="PF00078">
    <property type="entry name" value="RVT_1"/>
    <property type="match status" value="1"/>
</dbReference>
<keyword evidence="3" id="KW-0808">Transferase</keyword>
<comment type="caution">
    <text evidence="3">The sequence shown here is derived from an EMBL/GenBank/DDBJ whole genome shotgun (WGS) entry which is preliminary data.</text>
</comment>
<evidence type="ECO:0000259" key="2">
    <source>
        <dbReference type="PROSITE" id="PS50878"/>
    </source>
</evidence>
<proteinExistence type="inferred from homology"/>
<evidence type="ECO:0000313" key="4">
    <source>
        <dbReference type="Proteomes" id="UP001209854"/>
    </source>
</evidence>
<evidence type="ECO:0000256" key="1">
    <source>
        <dbReference type="ARBA" id="ARBA00034120"/>
    </source>
</evidence>
<protein>
    <submittedName>
        <fullName evidence="3">Reverse transcriptase domain-containing protein</fullName>
    </submittedName>
</protein>
<accession>A0ABT3MTN5</accession>
<dbReference type="InterPro" id="IPR000477">
    <property type="entry name" value="RT_dom"/>
</dbReference>
<keyword evidence="4" id="KW-1185">Reference proteome</keyword>
<dbReference type="Proteomes" id="UP001209854">
    <property type="component" value="Unassembled WGS sequence"/>
</dbReference>
<dbReference type="EMBL" id="JAPFCC010000001">
    <property type="protein sequence ID" value="MCW7552746.1"/>
    <property type="molecule type" value="Genomic_DNA"/>
</dbReference>
<dbReference type="GO" id="GO:0003964">
    <property type="term" value="F:RNA-directed DNA polymerase activity"/>
    <property type="evidence" value="ECO:0007669"/>
    <property type="project" value="UniProtKB-KW"/>
</dbReference>
<dbReference type="InterPro" id="IPR051083">
    <property type="entry name" value="GrpII_Intron_Splice-Mob/Def"/>
</dbReference>
<reference evidence="3 4" key="1">
    <citation type="submission" date="2022-10" db="EMBL/GenBank/DDBJ databases">
        <title>High-quality genome sequences of two octocoral-associated bacteria, Endozoicomonas euniceicola EF212 and Endozoicomonas gorgoniicola PS125.</title>
        <authorList>
            <person name="Chiou Y.-J."/>
            <person name="Chen Y.-H."/>
        </authorList>
    </citation>
    <scope>NUCLEOTIDE SEQUENCE [LARGE SCALE GENOMIC DNA]</scope>
    <source>
        <strain evidence="3 4">PS125</strain>
    </source>
</reference>
<dbReference type="PANTHER" id="PTHR34047:SF8">
    <property type="entry name" value="PROTEIN YKFC"/>
    <property type="match status" value="1"/>
</dbReference>
<dbReference type="InterPro" id="IPR043502">
    <property type="entry name" value="DNA/RNA_pol_sf"/>
</dbReference>